<evidence type="ECO:0000256" key="1">
    <source>
        <dbReference type="ARBA" id="ARBA00022714"/>
    </source>
</evidence>
<evidence type="ECO:0000256" key="4">
    <source>
        <dbReference type="ARBA" id="ARBA00023004"/>
    </source>
</evidence>
<dbReference type="GO" id="GO:0016491">
    <property type="term" value="F:oxidoreductase activity"/>
    <property type="evidence" value="ECO:0007669"/>
    <property type="project" value="UniProtKB-KW"/>
</dbReference>
<organism evidence="8 9">
    <name type="scientific">Mesobacillus foraminis</name>
    <dbReference type="NCBI Taxonomy" id="279826"/>
    <lineage>
        <taxon>Bacteria</taxon>
        <taxon>Bacillati</taxon>
        <taxon>Bacillota</taxon>
        <taxon>Bacilli</taxon>
        <taxon>Bacillales</taxon>
        <taxon>Bacillaceae</taxon>
        <taxon>Mesobacillus</taxon>
    </lineage>
</organism>
<dbReference type="RefSeq" id="WP_132007356.1">
    <property type="nucleotide sequence ID" value="NZ_JABUHM010000005.1"/>
</dbReference>
<dbReference type="GO" id="GO:0051537">
    <property type="term" value="F:2 iron, 2 sulfur cluster binding"/>
    <property type="evidence" value="ECO:0007669"/>
    <property type="project" value="UniProtKB-KW"/>
</dbReference>
<dbReference type="SUPFAM" id="SSF54292">
    <property type="entry name" value="2Fe-2S ferredoxin-like"/>
    <property type="match status" value="1"/>
</dbReference>
<dbReference type="FunFam" id="3.10.20.30:FF:000020">
    <property type="entry name" value="Xanthine dehydrogenase iron-sulfur subunit"/>
    <property type="match status" value="1"/>
</dbReference>
<dbReference type="EMBL" id="SLVV01000007">
    <property type="protein sequence ID" value="TCN24518.1"/>
    <property type="molecule type" value="Genomic_DNA"/>
</dbReference>
<evidence type="ECO:0000313" key="8">
    <source>
        <dbReference type="EMBL" id="TCN24518.1"/>
    </source>
</evidence>
<comment type="pathway">
    <text evidence="6">Alkaloid degradation; nicotine degradation.</text>
</comment>
<keyword evidence="3" id="KW-0560">Oxidoreductase</keyword>
<evidence type="ECO:0000256" key="5">
    <source>
        <dbReference type="ARBA" id="ARBA00023014"/>
    </source>
</evidence>
<reference evidence="8 9" key="1">
    <citation type="journal article" date="2015" name="Stand. Genomic Sci.">
        <title>Genomic Encyclopedia of Bacterial and Archaeal Type Strains, Phase III: the genomes of soil and plant-associated and newly described type strains.</title>
        <authorList>
            <person name="Whitman W.B."/>
            <person name="Woyke T."/>
            <person name="Klenk H.P."/>
            <person name="Zhou Y."/>
            <person name="Lilburn T.G."/>
            <person name="Beck B.J."/>
            <person name="De Vos P."/>
            <person name="Vandamme P."/>
            <person name="Eisen J.A."/>
            <person name="Garrity G."/>
            <person name="Hugenholtz P."/>
            <person name="Kyrpides N.C."/>
        </authorList>
    </citation>
    <scope>NUCLEOTIDE SEQUENCE [LARGE SCALE GENOMIC DNA]</scope>
    <source>
        <strain evidence="8 9">CV53</strain>
    </source>
</reference>
<dbReference type="InterPro" id="IPR006058">
    <property type="entry name" value="2Fe2S_fd_BS"/>
</dbReference>
<dbReference type="Gene3D" id="1.10.150.120">
    <property type="entry name" value="[2Fe-2S]-binding domain"/>
    <property type="match status" value="1"/>
</dbReference>
<keyword evidence="9" id="KW-1185">Reference proteome</keyword>
<dbReference type="Pfam" id="PF01799">
    <property type="entry name" value="Fer2_2"/>
    <property type="match status" value="1"/>
</dbReference>
<dbReference type="PROSITE" id="PS00197">
    <property type="entry name" value="2FE2S_FER_1"/>
    <property type="match status" value="1"/>
</dbReference>
<keyword evidence="4" id="KW-0408">Iron</keyword>
<dbReference type="InterPro" id="IPR051452">
    <property type="entry name" value="Diverse_Oxidoreductases"/>
</dbReference>
<dbReference type="FunFam" id="1.10.150.120:FF:000003">
    <property type="entry name" value="Carbon monoxide dehydrogenase, small subunit"/>
    <property type="match status" value="1"/>
</dbReference>
<dbReference type="Proteomes" id="UP000295689">
    <property type="component" value="Unassembled WGS sequence"/>
</dbReference>
<name>A0A4R2BC71_9BACI</name>
<dbReference type="SUPFAM" id="SSF47741">
    <property type="entry name" value="CO dehydrogenase ISP C-domain like"/>
    <property type="match status" value="1"/>
</dbReference>
<keyword evidence="5" id="KW-0411">Iron-sulfur</keyword>
<protein>
    <submittedName>
        <fullName evidence="8">Carbon-monoxide dehydrogenase small subunit</fullName>
    </submittedName>
</protein>
<proteinExistence type="predicted"/>
<dbReference type="InterPro" id="IPR001041">
    <property type="entry name" value="2Fe-2S_ferredoxin-type"/>
</dbReference>
<sequence>MDENHLAEQTTVKDSTISFMVNGERVTAALSPALRLVDILRDKLMLTGTKLSCGIGRCGACSVLMNGRLVNSCLVLAYQIEGASLTTIEGLGKGRDGLHPIQEAFLEEGGFQCGYCTSGMVMAVKSLLDETPQPSQEQVREALSGNICRCTGYGGILRAVDRAACRARM</sequence>
<dbReference type="InterPro" id="IPR036010">
    <property type="entry name" value="2Fe-2S_ferredoxin-like_sf"/>
</dbReference>
<gene>
    <name evidence="8" type="ORF">EV146_107218</name>
</gene>
<evidence type="ECO:0000259" key="7">
    <source>
        <dbReference type="PROSITE" id="PS51085"/>
    </source>
</evidence>
<dbReference type="GO" id="GO:0046872">
    <property type="term" value="F:metal ion binding"/>
    <property type="evidence" value="ECO:0007669"/>
    <property type="project" value="UniProtKB-KW"/>
</dbReference>
<evidence type="ECO:0000313" key="9">
    <source>
        <dbReference type="Proteomes" id="UP000295689"/>
    </source>
</evidence>
<evidence type="ECO:0000256" key="3">
    <source>
        <dbReference type="ARBA" id="ARBA00023002"/>
    </source>
</evidence>
<dbReference type="PANTHER" id="PTHR44379:SF5">
    <property type="entry name" value="OXIDOREDUCTASE WITH IRON-SULFUR SUBUNIT"/>
    <property type="match status" value="1"/>
</dbReference>
<dbReference type="AlphaFoldDB" id="A0A4R2BC71"/>
<dbReference type="Gene3D" id="3.10.20.30">
    <property type="match status" value="1"/>
</dbReference>
<evidence type="ECO:0000256" key="2">
    <source>
        <dbReference type="ARBA" id="ARBA00022723"/>
    </source>
</evidence>
<feature type="domain" description="2Fe-2S ferredoxin-type" evidence="7">
    <location>
        <begin position="15"/>
        <end position="91"/>
    </location>
</feature>
<dbReference type="PROSITE" id="PS51085">
    <property type="entry name" value="2FE2S_FER_2"/>
    <property type="match status" value="1"/>
</dbReference>
<keyword evidence="1" id="KW-0001">2Fe-2S</keyword>
<dbReference type="InterPro" id="IPR002888">
    <property type="entry name" value="2Fe-2S-bd"/>
</dbReference>
<dbReference type="Pfam" id="PF00111">
    <property type="entry name" value="Fer2"/>
    <property type="match status" value="1"/>
</dbReference>
<keyword evidence="2" id="KW-0479">Metal-binding</keyword>
<dbReference type="InterPro" id="IPR036884">
    <property type="entry name" value="2Fe-2S-bd_dom_sf"/>
</dbReference>
<comment type="caution">
    <text evidence="8">The sequence shown here is derived from an EMBL/GenBank/DDBJ whole genome shotgun (WGS) entry which is preliminary data.</text>
</comment>
<dbReference type="InterPro" id="IPR012675">
    <property type="entry name" value="Beta-grasp_dom_sf"/>
</dbReference>
<accession>A0A4R2BC71</accession>
<dbReference type="PANTHER" id="PTHR44379">
    <property type="entry name" value="OXIDOREDUCTASE WITH IRON-SULFUR SUBUNIT"/>
    <property type="match status" value="1"/>
</dbReference>
<evidence type="ECO:0000256" key="6">
    <source>
        <dbReference type="ARBA" id="ARBA00060707"/>
    </source>
</evidence>